<feature type="transmembrane region" description="Helical" evidence="2">
    <location>
        <begin position="6"/>
        <end position="23"/>
    </location>
</feature>
<evidence type="ECO:0000313" key="3">
    <source>
        <dbReference type="EMBL" id="QHS89355.1"/>
    </source>
</evidence>
<organism evidence="3">
    <name type="scientific">viral metagenome</name>
    <dbReference type="NCBI Taxonomy" id="1070528"/>
    <lineage>
        <taxon>unclassified sequences</taxon>
        <taxon>metagenomes</taxon>
        <taxon>organismal metagenomes</taxon>
    </lineage>
</organism>
<dbReference type="EMBL" id="MN739108">
    <property type="protein sequence ID" value="QHS89355.1"/>
    <property type="molecule type" value="Genomic_DNA"/>
</dbReference>
<feature type="region of interest" description="Disordered" evidence="1">
    <location>
        <begin position="51"/>
        <end position="122"/>
    </location>
</feature>
<keyword evidence="2" id="KW-1133">Transmembrane helix</keyword>
<feature type="compositionally biased region" description="Low complexity" evidence="1">
    <location>
        <begin position="104"/>
        <end position="113"/>
    </location>
</feature>
<evidence type="ECO:0008006" key="4">
    <source>
        <dbReference type="Google" id="ProtNLM"/>
    </source>
</evidence>
<keyword evidence="2" id="KW-0472">Membrane</keyword>
<evidence type="ECO:0000256" key="1">
    <source>
        <dbReference type="SAM" id="MobiDB-lite"/>
    </source>
</evidence>
<keyword evidence="2" id="KW-0812">Transmembrane</keyword>
<feature type="region of interest" description="Disordered" evidence="1">
    <location>
        <begin position="139"/>
        <end position="190"/>
    </location>
</feature>
<accession>A0A6C0BAR9</accession>
<protein>
    <recommendedName>
        <fullName evidence="4">Rho termination factor N-terminal domain-containing protein</fullName>
    </recommendedName>
</protein>
<evidence type="ECO:0000256" key="2">
    <source>
        <dbReference type="SAM" id="Phobius"/>
    </source>
</evidence>
<name>A0A6C0BAR9_9ZZZZ</name>
<proteinExistence type="predicted"/>
<feature type="compositionally biased region" description="Polar residues" evidence="1">
    <location>
        <begin position="84"/>
        <end position="94"/>
    </location>
</feature>
<reference evidence="3" key="1">
    <citation type="journal article" date="2020" name="Nature">
        <title>Giant virus diversity and host interactions through global metagenomics.</title>
        <authorList>
            <person name="Schulz F."/>
            <person name="Roux S."/>
            <person name="Paez-Espino D."/>
            <person name="Jungbluth S."/>
            <person name="Walsh D.A."/>
            <person name="Denef V.J."/>
            <person name="McMahon K.D."/>
            <person name="Konstantinidis K.T."/>
            <person name="Eloe-Fadrosh E.A."/>
            <person name="Kyrpides N.C."/>
            <person name="Woyke T."/>
        </authorList>
    </citation>
    <scope>NUCLEOTIDE SEQUENCE</scope>
    <source>
        <strain evidence="3">GVMAG-M-3300010158-60</strain>
    </source>
</reference>
<feature type="compositionally biased region" description="Acidic residues" evidence="1">
    <location>
        <begin position="70"/>
        <end position="83"/>
    </location>
</feature>
<sequence>MKEAVTIGLFLVLVFGAVSFYLYSRLSYTEKRLGLMENMLLDIKMGIDGMNKEEPEYAPEPVPGEQPQPVEEDETEVLPEEETYYQSVLASAGSSEAREEKQEQATAETQQPTPNYESMSKDELVALCEKKGLKVGKRPGRKDLIAALRKGDSTSKSDETEVAGSSSSSSDLFPNAAPLNSEEVVAETLE</sequence>
<dbReference type="AlphaFoldDB" id="A0A6C0BAR9"/>
<feature type="compositionally biased region" description="Basic and acidic residues" evidence="1">
    <location>
        <begin position="141"/>
        <end position="159"/>
    </location>
</feature>